<feature type="domain" description="Protein FecR C-terminal" evidence="3">
    <location>
        <begin position="262"/>
        <end position="327"/>
    </location>
</feature>
<dbReference type="AlphaFoldDB" id="A0A1M5BIS1"/>
<dbReference type="Pfam" id="PF16344">
    <property type="entry name" value="FecR_C"/>
    <property type="match status" value="1"/>
</dbReference>
<name>A0A1M5BIS1_9BACT</name>
<dbReference type="InterPro" id="IPR032508">
    <property type="entry name" value="FecR_C"/>
</dbReference>
<accession>A0A1M5BIS1</accession>
<dbReference type="Proteomes" id="UP000184164">
    <property type="component" value="Unassembled WGS sequence"/>
</dbReference>
<dbReference type="InterPro" id="IPR006860">
    <property type="entry name" value="FecR"/>
</dbReference>
<dbReference type="PANTHER" id="PTHR30273">
    <property type="entry name" value="PERIPLASMIC SIGNAL SENSOR AND SIGMA FACTOR ACTIVATOR FECR-RELATED"/>
    <property type="match status" value="1"/>
</dbReference>
<proteinExistence type="predicted"/>
<dbReference type="EMBL" id="FQUM01000005">
    <property type="protein sequence ID" value="SHF42112.1"/>
    <property type="molecule type" value="Genomic_DNA"/>
</dbReference>
<evidence type="ECO:0000313" key="5">
    <source>
        <dbReference type="Proteomes" id="UP000184164"/>
    </source>
</evidence>
<dbReference type="PANTHER" id="PTHR30273:SF2">
    <property type="entry name" value="PROTEIN FECR"/>
    <property type="match status" value="1"/>
</dbReference>
<dbReference type="PIRSF" id="PIRSF018266">
    <property type="entry name" value="FecR"/>
    <property type="match status" value="1"/>
</dbReference>
<protein>
    <submittedName>
        <fullName evidence="4">FecR family protein</fullName>
    </submittedName>
</protein>
<reference evidence="4 5" key="1">
    <citation type="submission" date="2016-11" db="EMBL/GenBank/DDBJ databases">
        <authorList>
            <person name="Jaros S."/>
            <person name="Januszkiewicz K."/>
            <person name="Wedrychowicz H."/>
        </authorList>
    </citation>
    <scope>NUCLEOTIDE SEQUENCE [LARGE SCALE GENOMIC DNA]</scope>
    <source>
        <strain evidence="4 5">DSM 26910</strain>
    </source>
</reference>
<keyword evidence="1" id="KW-1133">Transmembrane helix</keyword>
<keyword evidence="1" id="KW-0472">Membrane</keyword>
<gene>
    <name evidence="4" type="ORF">SAMN05444274_105157</name>
</gene>
<dbReference type="GO" id="GO:0016989">
    <property type="term" value="F:sigma factor antagonist activity"/>
    <property type="evidence" value="ECO:0007669"/>
    <property type="project" value="TreeGrafter"/>
</dbReference>
<sequence>MKNSNIEKLLPLLFEGTLSPEKQQIVEQWRMATEENQQIYTDSRRAWENLEQLRSMRKYNPAQAILQVNKKIEKQHKNRILYIFQKVAAILIFPLIAASLYFALDHSEIEKPFIAWHTLEIPAGMRSEFYLPDSTKVYLNSKTSLSYPLTFSSDIREVKLSGEAYFEVSKNKKVPFIVNTGKINIEVTGTEFIASNYPHEQLTEIVLIEGGINLFKGNYLTSKKEITRLCPGEKALYENNKKKLIVDKVNSDKYIAWKNGILMFRDDPMPEVVRRLNRWFNVDIQLQGAELRDWTYTATFEDESLVQILELLKLSAPIDYSIKNRKIQTDKTFSKMEIVIKQK</sequence>
<evidence type="ECO:0000256" key="1">
    <source>
        <dbReference type="SAM" id="Phobius"/>
    </source>
</evidence>
<dbReference type="Gene3D" id="2.60.120.1440">
    <property type="match status" value="1"/>
</dbReference>
<organism evidence="4 5">
    <name type="scientific">Mariniphaga anaerophila</name>
    <dbReference type="NCBI Taxonomy" id="1484053"/>
    <lineage>
        <taxon>Bacteria</taxon>
        <taxon>Pseudomonadati</taxon>
        <taxon>Bacteroidota</taxon>
        <taxon>Bacteroidia</taxon>
        <taxon>Marinilabiliales</taxon>
        <taxon>Prolixibacteraceae</taxon>
        <taxon>Mariniphaga</taxon>
    </lineage>
</organism>
<evidence type="ECO:0000313" key="4">
    <source>
        <dbReference type="EMBL" id="SHF42112.1"/>
    </source>
</evidence>
<evidence type="ECO:0000259" key="2">
    <source>
        <dbReference type="Pfam" id="PF04773"/>
    </source>
</evidence>
<evidence type="ECO:0000259" key="3">
    <source>
        <dbReference type="Pfam" id="PF16344"/>
    </source>
</evidence>
<feature type="domain" description="FecR protein" evidence="2">
    <location>
        <begin position="118"/>
        <end position="212"/>
    </location>
</feature>
<dbReference type="Gene3D" id="3.55.50.30">
    <property type="match status" value="1"/>
</dbReference>
<keyword evidence="1" id="KW-0812">Transmembrane</keyword>
<dbReference type="InterPro" id="IPR012373">
    <property type="entry name" value="Ferrdict_sens_TM"/>
</dbReference>
<feature type="transmembrane region" description="Helical" evidence="1">
    <location>
        <begin position="80"/>
        <end position="104"/>
    </location>
</feature>
<keyword evidence="5" id="KW-1185">Reference proteome</keyword>
<dbReference type="RefSeq" id="WP_073002000.1">
    <property type="nucleotide sequence ID" value="NZ_FQUM01000005.1"/>
</dbReference>
<dbReference type="OrthoDB" id="1452822at2"/>
<dbReference type="Pfam" id="PF04773">
    <property type="entry name" value="FecR"/>
    <property type="match status" value="1"/>
</dbReference>
<dbReference type="STRING" id="1484053.SAMN05444274_105157"/>